<dbReference type="AlphaFoldDB" id="A0A0E4C9N0"/>
<dbReference type="RefSeq" id="WP_052729786.1">
    <property type="nucleotide sequence ID" value="NZ_CGIH01000049.1"/>
</dbReference>
<sequence>MMEIYRILDELELLLKGSRKIPLTGGKSLVETNRFLDRLDRIRAVLPEELDTARLIMAEKERIVNEACAEADKYLEHSKDHVARLVDDNEITKNAMSVAEEIVARGEELALQMRQDANEYADGVLSHMEIVLRKGLETIEQGREEIRQILEKDDV</sequence>
<reference evidence="1 2" key="1">
    <citation type="submission" date="2015-03" db="EMBL/GenBank/DDBJ databases">
        <authorList>
            <person name="Murphy D."/>
        </authorList>
    </citation>
    <scope>NUCLEOTIDE SEQUENCE [LARGE SCALE GENOMIC DNA]</scope>
    <source>
        <strain evidence="1 2">OL-4</strain>
    </source>
</reference>
<keyword evidence="2" id="KW-1185">Reference proteome</keyword>
<dbReference type="Proteomes" id="UP000045545">
    <property type="component" value="Unassembled WGS sequence"/>
</dbReference>
<proteinExistence type="predicted"/>
<evidence type="ECO:0000313" key="2">
    <source>
        <dbReference type="Proteomes" id="UP000045545"/>
    </source>
</evidence>
<accession>A0A0E4C9N0</accession>
<dbReference type="OrthoDB" id="1690557at2"/>
<name>A0A0E4C9N0_9FIRM</name>
<gene>
    <name evidence="1" type="ORF">2491</name>
</gene>
<organism evidence="1 2">
    <name type="scientific">Syntrophomonas zehnderi OL-4</name>
    <dbReference type="NCBI Taxonomy" id="690567"/>
    <lineage>
        <taxon>Bacteria</taxon>
        <taxon>Bacillati</taxon>
        <taxon>Bacillota</taxon>
        <taxon>Clostridia</taxon>
        <taxon>Eubacteriales</taxon>
        <taxon>Syntrophomonadaceae</taxon>
        <taxon>Syntrophomonas</taxon>
    </lineage>
</organism>
<evidence type="ECO:0000313" key="1">
    <source>
        <dbReference type="EMBL" id="CFY04921.1"/>
    </source>
</evidence>
<dbReference type="STRING" id="690567.2491"/>
<protein>
    <submittedName>
        <fullName evidence="1">Uncharacterized</fullName>
    </submittedName>
</protein>
<dbReference type="EMBL" id="CGIH01000049">
    <property type="protein sequence ID" value="CFY04921.1"/>
    <property type="molecule type" value="Genomic_DNA"/>
</dbReference>